<dbReference type="EMBL" id="JANBVO010000003">
    <property type="protein sequence ID" value="KAJ9155577.1"/>
    <property type="molecule type" value="Genomic_DNA"/>
</dbReference>
<proteinExistence type="predicted"/>
<dbReference type="Proteomes" id="UP001174694">
    <property type="component" value="Unassembled WGS sequence"/>
</dbReference>
<feature type="signal peptide" evidence="1">
    <location>
        <begin position="1"/>
        <end position="25"/>
    </location>
</feature>
<organism evidence="2 3">
    <name type="scientific">Pleurostoma richardsiae</name>
    <dbReference type="NCBI Taxonomy" id="41990"/>
    <lineage>
        <taxon>Eukaryota</taxon>
        <taxon>Fungi</taxon>
        <taxon>Dikarya</taxon>
        <taxon>Ascomycota</taxon>
        <taxon>Pezizomycotina</taxon>
        <taxon>Sordariomycetes</taxon>
        <taxon>Sordariomycetidae</taxon>
        <taxon>Calosphaeriales</taxon>
        <taxon>Pleurostomataceae</taxon>
        <taxon>Pleurostoma</taxon>
    </lineage>
</organism>
<keyword evidence="3" id="KW-1185">Reference proteome</keyword>
<protein>
    <submittedName>
        <fullName evidence="2">Cyclin-like F-box</fullName>
    </submittedName>
</protein>
<accession>A0AA38SBY1</accession>
<keyword evidence="1" id="KW-0732">Signal</keyword>
<evidence type="ECO:0000313" key="3">
    <source>
        <dbReference type="Proteomes" id="UP001174694"/>
    </source>
</evidence>
<feature type="chain" id="PRO_5041465880" evidence="1">
    <location>
        <begin position="26"/>
        <end position="347"/>
    </location>
</feature>
<gene>
    <name evidence="2" type="ORF">NKR23_g2013</name>
</gene>
<evidence type="ECO:0000256" key="1">
    <source>
        <dbReference type="SAM" id="SignalP"/>
    </source>
</evidence>
<dbReference type="AlphaFoldDB" id="A0AA38SBY1"/>
<sequence>MLTIRSPVAFFTVLLLLGIITDVQAAPRRKGKAATAATAAQLTPQQQAAQIPQGISQATDGSTILDTTATVNGLDLRFKISAPADQFTVDSGVNGATQDAGAAGTMGLNVLLHGDGGQSFFDFPNQAVQGNLMGVVVLAPSEQLLWGQSAGPPQGLTRDDGAAHSQAVADLITQVLPQAVAFNASNVFFTGVSGGSLTLSGFFVPAQLSAFAPGTGVLLMCGALPPQVDFVGADAVASSTRIHFQSTQEELALLQPAIPQAIAAYEQLAVDAGLDAAQVSALQTVDNTPVGGHCEFDEQGFSSGIQLIADNFANIMQGGDGAVAGINTDTVLKGVVGNEDLQFSGAS</sequence>
<reference evidence="2" key="1">
    <citation type="submission" date="2022-07" db="EMBL/GenBank/DDBJ databases">
        <title>Fungi with potential for degradation of polypropylene.</title>
        <authorList>
            <person name="Gostincar C."/>
        </authorList>
    </citation>
    <scope>NUCLEOTIDE SEQUENCE</scope>
    <source>
        <strain evidence="2">EXF-13308</strain>
    </source>
</reference>
<name>A0AA38SBY1_9PEZI</name>
<evidence type="ECO:0000313" key="2">
    <source>
        <dbReference type="EMBL" id="KAJ9155577.1"/>
    </source>
</evidence>
<comment type="caution">
    <text evidence="2">The sequence shown here is derived from an EMBL/GenBank/DDBJ whole genome shotgun (WGS) entry which is preliminary data.</text>
</comment>